<dbReference type="Proteomes" id="UP000287651">
    <property type="component" value="Unassembled WGS sequence"/>
</dbReference>
<name>A0A427AF56_ENSVE</name>
<gene>
    <name evidence="1" type="ORF">B296_00011695</name>
</gene>
<evidence type="ECO:0000313" key="2">
    <source>
        <dbReference type="Proteomes" id="UP000287651"/>
    </source>
</evidence>
<organism evidence="1 2">
    <name type="scientific">Ensete ventricosum</name>
    <name type="common">Abyssinian banana</name>
    <name type="synonym">Musa ensete</name>
    <dbReference type="NCBI Taxonomy" id="4639"/>
    <lineage>
        <taxon>Eukaryota</taxon>
        <taxon>Viridiplantae</taxon>
        <taxon>Streptophyta</taxon>
        <taxon>Embryophyta</taxon>
        <taxon>Tracheophyta</taxon>
        <taxon>Spermatophyta</taxon>
        <taxon>Magnoliopsida</taxon>
        <taxon>Liliopsida</taxon>
        <taxon>Zingiberales</taxon>
        <taxon>Musaceae</taxon>
        <taxon>Ensete</taxon>
    </lineage>
</organism>
<dbReference type="EMBL" id="AMZH03002667">
    <property type="protein sequence ID" value="RRT74812.1"/>
    <property type="molecule type" value="Genomic_DNA"/>
</dbReference>
<reference evidence="1 2" key="1">
    <citation type="journal article" date="2014" name="Agronomy (Basel)">
        <title>A Draft Genome Sequence for Ensete ventricosum, the Drought-Tolerant Tree Against Hunger.</title>
        <authorList>
            <person name="Harrison J."/>
            <person name="Moore K.A."/>
            <person name="Paszkiewicz K."/>
            <person name="Jones T."/>
            <person name="Grant M."/>
            <person name="Ambacheew D."/>
            <person name="Muzemil S."/>
            <person name="Studholme D.J."/>
        </authorList>
    </citation>
    <scope>NUCLEOTIDE SEQUENCE [LARGE SCALE GENOMIC DNA]</scope>
</reference>
<protein>
    <submittedName>
        <fullName evidence="1">Uncharacterized protein</fullName>
    </submittedName>
</protein>
<proteinExistence type="predicted"/>
<comment type="caution">
    <text evidence="1">The sequence shown here is derived from an EMBL/GenBank/DDBJ whole genome shotgun (WGS) entry which is preliminary data.</text>
</comment>
<sequence>MGAGRASQALSITPLTISSKYSYYLINTIVQKDMSNKMTYIKSTCETMNIHVPI</sequence>
<evidence type="ECO:0000313" key="1">
    <source>
        <dbReference type="EMBL" id="RRT74812.1"/>
    </source>
</evidence>
<accession>A0A427AF56</accession>
<dbReference type="AlphaFoldDB" id="A0A427AF56"/>